<name>A0A4Y2L3P8_ARAVE</name>
<dbReference type="AlphaFoldDB" id="A0A4Y2L3P8"/>
<evidence type="ECO:0000313" key="3">
    <source>
        <dbReference type="Proteomes" id="UP000499080"/>
    </source>
</evidence>
<dbReference type="Proteomes" id="UP000499080">
    <property type="component" value="Unassembled WGS sequence"/>
</dbReference>
<reference evidence="2 3" key="1">
    <citation type="journal article" date="2019" name="Sci. Rep.">
        <title>Orb-weaving spider Araneus ventricosus genome elucidates the spidroin gene catalogue.</title>
        <authorList>
            <person name="Kono N."/>
            <person name="Nakamura H."/>
            <person name="Ohtoshi R."/>
            <person name="Moran D.A.P."/>
            <person name="Shinohara A."/>
            <person name="Yoshida Y."/>
            <person name="Fujiwara M."/>
            <person name="Mori M."/>
            <person name="Tomita M."/>
            <person name="Arakawa K."/>
        </authorList>
    </citation>
    <scope>NUCLEOTIDE SEQUENCE [LARGE SCALE GENOMIC DNA]</scope>
</reference>
<protein>
    <submittedName>
        <fullName evidence="2">Uncharacterized protein</fullName>
    </submittedName>
</protein>
<proteinExistence type="predicted"/>
<keyword evidence="3" id="KW-1185">Reference proteome</keyword>
<evidence type="ECO:0000256" key="1">
    <source>
        <dbReference type="SAM" id="MobiDB-lite"/>
    </source>
</evidence>
<organism evidence="2 3">
    <name type="scientific">Araneus ventricosus</name>
    <name type="common">Orbweaver spider</name>
    <name type="synonym">Epeira ventricosa</name>
    <dbReference type="NCBI Taxonomy" id="182803"/>
    <lineage>
        <taxon>Eukaryota</taxon>
        <taxon>Metazoa</taxon>
        <taxon>Ecdysozoa</taxon>
        <taxon>Arthropoda</taxon>
        <taxon>Chelicerata</taxon>
        <taxon>Arachnida</taxon>
        <taxon>Araneae</taxon>
        <taxon>Araneomorphae</taxon>
        <taxon>Entelegynae</taxon>
        <taxon>Araneoidea</taxon>
        <taxon>Araneidae</taxon>
        <taxon>Araneus</taxon>
    </lineage>
</organism>
<sequence length="159" mass="17891">MLKTSTSHLANKSLQDVADTENDRQPVQNSYLTALNSSIIQSYNEFWGEYIDILQDDELISGCKYRIILQLPSILYVEGSSGQKENNSLDVLCRDLQVVNTFDLCESSSLKNSSELNELSSFVESGLEVLQRVHFPSCLNEVLKEKATLSRVSQDVCYV</sequence>
<evidence type="ECO:0000313" key="2">
    <source>
        <dbReference type="EMBL" id="GBN09049.1"/>
    </source>
</evidence>
<dbReference type="EMBL" id="BGPR01005317">
    <property type="protein sequence ID" value="GBN09049.1"/>
    <property type="molecule type" value="Genomic_DNA"/>
</dbReference>
<gene>
    <name evidence="2" type="ORF">AVEN_126245_1</name>
</gene>
<feature type="compositionally biased region" description="Polar residues" evidence="1">
    <location>
        <begin position="1"/>
        <end position="14"/>
    </location>
</feature>
<comment type="caution">
    <text evidence="2">The sequence shown here is derived from an EMBL/GenBank/DDBJ whole genome shotgun (WGS) entry which is preliminary data.</text>
</comment>
<feature type="region of interest" description="Disordered" evidence="1">
    <location>
        <begin position="1"/>
        <end position="22"/>
    </location>
</feature>
<accession>A0A4Y2L3P8</accession>